<dbReference type="SUPFAM" id="SSF74650">
    <property type="entry name" value="Galactose mutarotase-like"/>
    <property type="match status" value="1"/>
</dbReference>
<dbReference type="EC" id="2.4.1.8" evidence="7"/>
<dbReference type="EMBL" id="JACIBY010000001">
    <property type="protein sequence ID" value="MBB3836755.1"/>
    <property type="molecule type" value="Genomic_DNA"/>
</dbReference>
<dbReference type="InterPro" id="IPR012341">
    <property type="entry name" value="6hp_glycosidase-like_sf"/>
</dbReference>
<dbReference type="GO" id="GO:0050082">
    <property type="term" value="F:maltose phosphorylase activity"/>
    <property type="evidence" value="ECO:0007669"/>
    <property type="project" value="UniProtKB-EC"/>
</dbReference>
<dbReference type="Pfam" id="PF03636">
    <property type="entry name" value="Glyco_hydro_65N"/>
    <property type="match status" value="1"/>
</dbReference>
<evidence type="ECO:0000259" key="5">
    <source>
        <dbReference type="Pfam" id="PF03633"/>
    </source>
</evidence>
<sequence length="775" mass="88176">MKNYIKHDPWCIIEEGFYPEYNEITESLTSLGNGRMGQRGNFEEQFSGKTLLGNYVAGVFYPDKTRVGWWKNGYPRYFAKVLNACNWIGINVDIEGETLDLATCTVSDYSRVLNMKEGILERTFVATFASGKQVRVHAQRFCSIVDDEAGAIRYSVTPLNFDGTITLTPSLDGDISNKDSNYGEKFWDEIHKETAFGEAYLEMRTKDTPFKTELFNVCTGMKIDILVNGESVDFQSKPVKSAKYVACKIELKAKANEEITLYKYAVNLASLNHALEDLLPNAKAYIARISAKGFKQMKAEHAQAWAERWAQNDIIIEGDSDSRTDAAQQGIRFNIFQLEQTYTGEDARLNIGPKGFTGEKYGGSTYWDTEAYCLPFYLATADQKVARNLLVYRHKHLQKAIENAAMLGFNNGAALYPMVTMTGEECHNEWEITFEEIHRNGAIAYAIHDYIRHTGDESYLAEYGLDVLVGIARFWAQRVNWSADKKKYVMLGITGPNEYENNVNNNWYTNYLAAWCLRYTLSAVNSLQAADSGVQPAVLGTLSEEELTKWQHIVDNMYYPYDAERQVFLQQDGFLDKELLTVEDIKEHRPINQKWSWDRILRSCFIKQADVLQGLYFFEEEFDTETIRRNFDFYEPMTVHESSLSPCVHVIQAAKLGYNEKAYEMYLRTSRLDLDDYNNDTEDGLHITSMAGTWMSVVKGFGGMRIKDGKLAFTPFLPEQWKGYSFRIGFRGQVVRVAVRPGEVEVENLSSQALSLAINGTEITVAAQATEVVKG</sequence>
<evidence type="ECO:0000256" key="1">
    <source>
        <dbReference type="ARBA" id="ARBA00006768"/>
    </source>
</evidence>
<dbReference type="InterPro" id="IPR008928">
    <property type="entry name" value="6-hairpin_glycosidase_sf"/>
</dbReference>
<feature type="domain" description="Glycoside hydrolase family 65 N-terminal" evidence="6">
    <location>
        <begin position="13"/>
        <end position="267"/>
    </location>
</feature>
<dbReference type="Gene3D" id="1.50.10.10">
    <property type="match status" value="1"/>
</dbReference>
<dbReference type="PANTHER" id="PTHR11051:SF14">
    <property type="entry name" value="MALTOSE PHOSPHORYLASE"/>
    <property type="match status" value="1"/>
</dbReference>
<organism evidence="7 8">
    <name type="scientific">Runella defluvii</name>
    <dbReference type="NCBI Taxonomy" id="370973"/>
    <lineage>
        <taxon>Bacteria</taxon>
        <taxon>Pseudomonadati</taxon>
        <taxon>Bacteroidota</taxon>
        <taxon>Cytophagia</taxon>
        <taxon>Cytophagales</taxon>
        <taxon>Spirosomataceae</taxon>
        <taxon>Runella</taxon>
    </lineage>
</organism>
<evidence type="ECO:0000259" key="4">
    <source>
        <dbReference type="Pfam" id="PF03632"/>
    </source>
</evidence>
<comment type="similarity">
    <text evidence="1">Belongs to the glycosyl hydrolase 65 family.</text>
</comment>
<dbReference type="InterPro" id="IPR011013">
    <property type="entry name" value="Gal_mutarotase_sf_dom"/>
</dbReference>
<dbReference type="InterPro" id="IPR005195">
    <property type="entry name" value="Glyco_hydro_65_M"/>
</dbReference>
<dbReference type="GO" id="GO:0005975">
    <property type="term" value="P:carbohydrate metabolic process"/>
    <property type="evidence" value="ECO:0007669"/>
    <property type="project" value="InterPro"/>
</dbReference>
<protein>
    <submittedName>
        <fullName evidence="7">Maltose phosphorylase</fullName>
        <ecNumber evidence="7">2.4.1.8</ecNumber>
    </submittedName>
</protein>
<dbReference type="PANTHER" id="PTHR11051">
    <property type="entry name" value="GLYCOSYL HYDROLASE-RELATED"/>
    <property type="match status" value="1"/>
</dbReference>
<dbReference type="Proteomes" id="UP000541352">
    <property type="component" value="Unassembled WGS sequence"/>
</dbReference>
<feature type="domain" description="Glycoside hydrolase family 65 central catalytic" evidence="4">
    <location>
        <begin position="332"/>
        <end position="695"/>
    </location>
</feature>
<evidence type="ECO:0000256" key="3">
    <source>
        <dbReference type="PIRSR" id="PIRSR036289-51"/>
    </source>
</evidence>
<keyword evidence="7" id="KW-0328">Glycosyltransferase</keyword>
<feature type="domain" description="Glycoside hydrolase family 65 C-terminal" evidence="5">
    <location>
        <begin position="704"/>
        <end position="765"/>
    </location>
</feature>
<evidence type="ECO:0000259" key="6">
    <source>
        <dbReference type="Pfam" id="PF03636"/>
    </source>
</evidence>
<dbReference type="Pfam" id="PF03632">
    <property type="entry name" value="Glyco_hydro_65m"/>
    <property type="match status" value="1"/>
</dbReference>
<evidence type="ECO:0000313" key="7">
    <source>
        <dbReference type="EMBL" id="MBB3836755.1"/>
    </source>
</evidence>
<dbReference type="NCBIfam" id="NF010380">
    <property type="entry name" value="PRK13807.1"/>
    <property type="match status" value="1"/>
</dbReference>
<dbReference type="GO" id="GO:0030246">
    <property type="term" value="F:carbohydrate binding"/>
    <property type="evidence" value="ECO:0007669"/>
    <property type="project" value="InterPro"/>
</dbReference>
<keyword evidence="7" id="KW-0808">Transferase</keyword>
<dbReference type="RefSeq" id="WP_183971525.1">
    <property type="nucleotide sequence ID" value="NZ_JACIBY010000001.1"/>
</dbReference>
<dbReference type="GO" id="GO:0004553">
    <property type="term" value="F:hydrolase activity, hydrolyzing O-glycosyl compounds"/>
    <property type="evidence" value="ECO:0007669"/>
    <property type="project" value="TreeGrafter"/>
</dbReference>
<dbReference type="Gene3D" id="2.60.420.10">
    <property type="entry name" value="Maltose phosphorylase, domain 3"/>
    <property type="match status" value="1"/>
</dbReference>
<dbReference type="PIRSF" id="PIRSF036289">
    <property type="entry name" value="Glycosyl_hydrolase_malt_phosph"/>
    <property type="match status" value="1"/>
</dbReference>
<comment type="caution">
    <text evidence="7">The sequence shown here is derived from an EMBL/GenBank/DDBJ whole genome shotgun (WGS) entry which is preliminary data.</text>
</comment>
<dbReference type="InterPro" id="IPR017045">
    <property type="entry name" value="Malt_Pase/Glycosyl_Hdrlase"/>
</dbReference>
<proteinExistence type="inferred from homology"/>
<dbReference type="SUPFAM" id="SSF48208">
    <property type="entry name" value="Six-hairpin glycosidases"/>
    <property type="match status" value="1"/>
</dbReference>
<dbReference type="AlphaFoldDB" id="A0A7W5ZHL7"/>
<evidence type="ECO:0000313" key="8">
    <source>
        <dbReference type="Proteomes" id="UP000541352"/>
    </source>
</evidence>
<accession>A0A7W5ZHL7</accession>
<dbReference type="InterPro" id="IPR037018">
    <property type="entry name" value="GH65_N"/>
</dbReference>
<reference evidence="7 8" key="1">
    <citation type="submission" date="2020-08" db="EMBL/GenBank/DDBJ databases">
        <title>Genomic Encyclopedia of Type Strains, Phase IV (KMG-IV): sequencing the most valuable type-strain genomes for metagenomic binning, comparative biology and taxonomic classification.</title>
        <authorList>
            <person name="Goeker M."/>
        </authorList>
    </citation>
    <scope>NUCLEOTIDE SEQUENCE [LARGE SCALE GENOMIC DNA]</scope>
    <source>
        <strain evidence="7 8">DSM 17976</strain>
    </source>
</reference>
<dbReference type="Pfam" id="PF03633">
    <property type="entry name" value="Glyco_hydro_65C"/>
    <property type="match status" value="1"/>
</dbReference>
<feature type="binding site" evidence="3">
    <location>
        <begin position="367"/>
        <end position="368"/>
    </location>
    <ligand>
        <name>substrate</name>
    </ligand>
</feature>
<name>A0A7W5ZHL7_9BACT</name>
<evidence type="ECO:0000256" key="2">
    <source>
        <dbReference type="PIRSR" id="PIRSR036289-50"/>
    </source>
</evidence>
<dbReference type="Gene3D" id="2.70.98.40">
    <property type="entry name" value="Glycoside hydrolase, family 65, N-terminal domain"/>
    <property type="match status" value="1"/>
</dbReference>
<feature type="binding site" evidence="3">
    <location>
        <begin position="607"/>
        <end position="608"/>
    </location>
    <ligand>
        <name>substrate</name>
    </ligand>
</feature>
<feature type="active site" description="Proton donor" evidence="2">
    <location>
        <position position="498"/>
    </location>
</feature>
<dbReference type="InterPro" id="IPR005196">
    <property type="entry name" value="Glyco_hydro_65_N"/>
</dbReference>
<dbReference type="InterPro" id="IPR005194">
    <property type="entry name" value="Glyco_hydro_65_C"/>
</dbReference>
<gene>
    <name evidence="7" type="ORF">FHS57_000737</name>
</gene>
<keyword evidence="8" id="KW-1185">Reference proteome</keyword>